<name>A0A5K7XC78_9BACT</name>
<keyword evidence="3" id="KW-1185">Reference proteome</keyword>
<dbReference type="AlphaFoldDB" id="A0A5K7XC78"/>
<gene>
    <name evidence="2" type="ORF">PLANPX_3164</name>
</gene>
<evidence type="ECO:0000313" key="3">
    <source>
        <dbReference type="Proteomes" id="UP000326837"/>
    </source>
</evidence>
<organism evidence="2 3">
    <name type="scientific">Lacipirellula parvula</name>
    <dbReference type="NCBI Taxonomy" id="2650471"/>
    <lineage>
        <taxon>Bacteria</taxon>
        <taxon>Pseudomonadati</taxon>
        <taxon>Planctomycetota</taxon>
        <taxon>Planctomycetia</taxon>
        <taxon>Pirellulales</taxon>
        <taxon>Lacipirellulaceae</taxon>
        <taxon>Lacipirellula</taxon>
    </lineage>
</organism>
<feature type="chain" id="PRO_5024802237" evidence="1">
    <location>
        <begin position="31"/>
        <end position="432"/>
    </location>
</feature>
<proteinExistence type="predicted"/>
<feature type="signal peptide" evidence="1">
    <location>
        <begin position="1"/>
        <end position="30"/>
    </location>
</feature>
<dbReference type="KEGG" id="lpav:PLANPX_3164"/>
<dbReference type="Proteomes" id="UP000326837">
    <property type="component" value="Chromosome"/>
</dbReference>
<keyword evidence="1" id="KW-0732">Signal</keyword>
<protein>
    <submittedName>
        <fullName evidence="2">Uncharacterized protein</fullName>
    </submittedName>
</protein>
<evidence type="ECO:0000256" key="1">
    <source>
        <dbReference type="SAM" id="SignalP"/>
    </source>
</evidence>
<accession>A0A5K7XC78</accession>
<evidence type="ECO:0000313" key="2">
    <source>
        <dbReference type="EMBL" id="BBO33552.1"/>
    </source>
</evidence>
<dbReference type="SUPFAM" id="SSF63825">
    <property type="entry name" value="YWTD domain"/>
    <property type="match status" value="1"/>
</dbReference>
<sequence length="432" mass="47034">MLGLPTRRLPLRTFSTLVSTVLLVLNSAHAADRYHVSVVPDTLGIGVTNPINFVQFQGELYFRGQTSAHGAELFKYDGSTLRLVADNVPGPRGGNIFDPIVFQDSLYFTSWNGFSGYELFKFDGSSATMVADIYPGEIGSAPDGMLEYQGKLLFSALDPSGRSMYSYDGLTLTPIRGASPVENWFNFSGIRFGGRLLVTAQGDASTGVELYEYNDDSITLVDDVWPGNGSSEPRSFLELNGKVVFAATYGVSGDGQFEYGLFDYDGVSVEQVPHDAGLSWSGANWPTEFNNNVYFTADGGPSVGFELFKYDGNVVTLVADIASGFQSSNPSDFTVFDGNLFFTASRSDVGSELFMFDGQTVSLVKDIRTGRQGSMPSFLFEFDGELYFKANNVLMRVSVIPEPRSAALGTVLLACIAFSSRRCIKAARFKAY</sequence>
<reference evidence="3" key="1">
    <citation type="submission" date="2019-10" db="EMBL/GenBank/DDBJ databases">
        <title>Lacipirellula parvula gen. nov., sp. nov., representing a lineage of planctomycetes widespread in freshwater anoxic habitats, and description of the family Lacipirellulaceae.</title>
        <authorList>
            <person name="Dedysh S.N."/>
            <person name="Kulichevskaya I.S."/>
            <person name="Beletsky A.V."/>
            <person name="Rakitin A.L."/>
            <person name="Mardanov A.V."/>
            <person name="Ivanova A.A."/>
            <person name="Saltykova V.X."/>
            <person name="Rijpstra W.I.C."/>
            <person name="Sinninghe Damste J.S."/>
            <person name="Ravin N.V."/>
        </authorList>
    </citation>
    <scope>NUCLEOTIDE SEQUENCE [LARGE SCALE GENOMIC DNA]</scope>
    <source>
        <strain evidence="3">PX69</strain>
    </source>
</reference>
<dbReference type="EMBL" id="AP021861">
    <property type="protein sequence ID" value="BBO33552.1"/>
    <property type="molecule type" value="Genomic_DNA"/>
</dbReference>